<dbReference type="PANTHER" id="PTHR33362:SF5">
    <property type="entry name" value="C4-DICARBOXYLATE TRAP TRANSPORTER LARGE PERMEASE PROTEIN DCTM"/>
    <property type="match status" value="1"/>
</dbReference>
<dbReference type="Proteomes" id="UP000280099">
    <property type="component" value="Unassembled WGS sequence"/>
</dbReference>
<name>A0A420XEG1_9PAST</name>
<evidence type="ECO:0000256" key="3">
    <source>
        <dbReference type="ARBA" id="ARBA00022519"/>
    </source>
</evidence>
<dbReference type="NCBIfam" id="TIGR00786">
    <property type="entry name" value="dctM"/>
    <property type="match status" value="1"/>
</dbReference>
<dbReference type="RefSeq" id="WP_121124253.1">
    <property type="nucleotide sequence ID" value="NZ_CP016604.1"/>
</dbReference>
<keyword evidence="3 7" id="KW-0997">Cell inner membrane</keyword>
<keyword evidence="5 7" id="KW-1133">Transmembrane helix</keyword>
<dbReference type="GO" id="GO:0015740">
    <property type="term" value="P:C4-dicarboxylate transport"/>
    <property type="evidence" value="ECO:0007669"/>
    <property type="project" value="TreeGrafter"/>
</dbReference>
<dbReference type="PIRSF" id="PIRSF006066">
    <property type="entry name" value="HI0050"/>
    <property type="match status" value="1"/>
</dbReference>
<dbReference type="GO" id="GO:0005886">
    <property type="term" value="C:plasma membrane"/>
    <property type="evidence" value="ECO:0007669"/>
    <property type="project" value="UniProtKB-SubCell"/>
</dbReference>
<dbReference type="InterPro" id="IPR004681">
    <property type="entry name" value="TRAP_DctM"/>
</dbReference>
<protein>
    <recommendedName>
        <fullName evidence="7">TRAP transporter large permease protein</fullName>
    </recommendedName>
</protein>
<keyword evidence="4 7" id="KW-0812">Transmembrane</keyword>
<feature type="transmembrane region" description="Helical" evidence="7">
    <location>
        <begin position="392"/>
        <end position="413"/>
    </location>
</feature>
<reference evidence="9 10" key="1">
    <citation type="submission" date="2018-10" db="EMBL/GenBank/DDBJ databases">
        <title>Genomic Encyclopedia of Type Strains, Phase IV (KMG-IV): sequencing the most valuable type-strain genomes for metagenomic binning, comparative biology and taxonomic classification.</title>
        <authorList>
            <person name="Goeker M."/>
        </authorList>
    </citation>
    <scope>NUCLEOTIDE SEQUENCE [LARGE SCALE GENOMIC DNA]</scope>
    <source>
        <strain evidence="9 10">DSM 23800</strain>
    </source>
</reference>
<feature type="transmembrane region" description="Helical" evidence="7">
    <location>
        <begin position="216"/>
        <end position="234"/>
    </location>
</feature>
<dbReference type="InterPro" id="IPR010656">
    <property type="entry name" value="DctM"/>
</dbReference>
<dbReference type="OrthoDB" id="8627919at2"/>
<feature type="transmembrane region" description="Helical" evidence="7">
    <location>
        <begin position="174"/>
        <end position="195"/>
    </location>
</feature>
<evidence type="ECO:0000313" key="9">
    <source>
        <dbReference type="EMBL" id="RKR70613.1"/>
    </source>
</evidence>
<evidence type="ECO:0000256" key="6">
    <source>
        <dbReference type="ARBA" id="ARBA00023136"/>
    </source>
</evidence>
<dbReference type="EMBL" id="RBJC01000011">
    <property type="protein sequence ID" value="RKR70613.1"/>
    <property type="molecule type" value="Genomic_DNA"/>
</dbReference>
<evidence type="ECO:0000256" key="7">
    <source>
        <dbReference type="RuleBase" id="RU369079"/>
    </source>
</evidence>
<gene>
    <name evidence="9" type="ORF">DES31_1863</name>
</gene>
<sequence>MTILVLFVLLFVLMFIGVPIAISLGLSGAITIILFSQDSLSSLAIKLFETSEHYTLLAIPFFLLAGAFMTTGGVAKRLIDFANATVGHIRGGLAIAAVLSCMLFAALSGSSPATVAAVGSIAIAGMVRSGYPVSFGTGIICNAGTLGILIPPSVVMVVYAAATETSVGRLFMAGVMPGILLGVVLMVAIYLVARIKNLPAQPRASVKEWFRAGRKAIWGLLLMVIILGGIYSGIFTPTEAAAVAAVYSFFVAVFIYKDVRLRDCPKVLLESAKLSVMLMFIIANAMLFAHVLTTEQIPQIITEAVIEWNLQPWAFLLVVNIILLIAGAFMEPSAIILILAPILFPIAVELGIDPIHLGIIMVVNMEIGLITPPIGLNLFVASAVSKLPLSEVIRAALPWLLILLTFLGLITYIPAISMALPEWIGIH</sequence>
<evidence type="ECO:0000313" key="10">
    <source>
        <dbReference type="Proteomes" id="UP000280099"/>
    </source>
</evidence>
<feature type="transmembrane region" description="Helical" evidence="7">
    <location>
        <begin position="312"/>
        <end position="329"/>
    </location>
</feature>
<evidence type="ECO:0000256" key="5">
    <source>
        <dbReference type="ARBA" id="ARBA00022989"/>
    </source>
</evidence>
<feature type="transmembrane region" description="Helical" evidence="7">
    <location>
        <begin position="143"/>
        <end position="162"/>
    </location>
</feature>
<feature type="transmembrane region" description="Helical" evidence="7">
    <location>
        <begin position="7"/>
        <end position="34"/>
    </location>
</feature>
<feature type="domain" description="TRAP C4-dicarboxylate transport system permease DctM subunit" evidence="8">
    <location>
        <begin position="7"/>
        <end position="416"/>
    </location>
</feature>
<keyword evidence="2" id="KW-1003">Cell membrane</keyword>
<accession>A0A420XEG1</accession>
<proteinExistence type="inferred from homology"/>
<dbReference type="AlphaFoldDB" id="A0A420XEG1"/>
<evidence type="ECO:0000256" key="2">
    <source>
        <dbReference type="ARBA" id="ARBA00022475"/>
    </source>
</evidence>
<feature type="transmembrane region" description="Helical" evidence="7">
    <location>
        <begin position="54"/>
        <end position="75"/>
    </location>
</feature>
<evidence type="ECO:0000256" key="1">
    <source>
        <dbReference type="ARBA" id="ARBA00004429"/>
    </source>
</evidence>
<dbReference type="GO" id="GO:0022857">
    <property type="term" value="F:transmembrane transporter activity"/>
    <property type="evidence" value="ECO:0007669"/>
    <property type="project" value="UniProtKB-UniRule"/>
</dbReference>
<feature type="transmembrane region" description="Helical" evidence="7">
    <location>
        <begin position="87"/>
        <end position="107"/>
    </location>
</feature>
<organism evidence="9 10">
    <name type="scientific">Otariodibacter oris</name>
    <dbReference type="NCBI Taxonomy" id="1032623"/>
    <lineage>
        <taxon>Bacteria</taxon>
        <taxon>Pseudomonadati</taxon>
        <taxon>Pseudomonadota</taxon>
        <taxon>Gammaproteobacteria</taxon>
        <taxon>Pasteurellales</taxon>
        <taxon>Pasteurellaceae</taxon>
        <taxon>Otariodibacter</taxon>
    </lineage>
</organism>
<feature type="transmembrane region" description="Helical" evidence="7">
    <location>
        <begin position="240"/>
        <end position="259"/>
    </location>
</feature>
<feature type="transmembrane region" description="Helical" evidence="7">
    <location>
        <begin position="334"/>
        <end position="352"/>
    </location>
</feature>
<evidence type="ECO:0000256" key="4">
    <source>
        <dbReference type="ARBA" id="ARBA00022692"/>
    </source>
</evidence>
<comment type="subunit">
    <text evidence="7">The complex comprises the extracytoplasmic solute receptor protein and the two transmembrane proteins.</text>
</comment>
<dbReference type="Pfam" id="PF06808">
    <property type="entry name" value="DctM"/>
    <property type="match status" value="1"/>
</dbReference>
<keyword evidence="6 7" id="KW-0472">Membrane</keyword>
<feature type="transmembrane region" description="Helical" evidence="7">
    <location>
        <begin position="358"/>
        <end position="380"/>
    </location>
</feature>
<keyword evidence="10" id="KW-1185">Reference proteome</keyword>
<feature type="transmembrane region" description="Helical" evidence="7">
    <location>
        <begin position="113"/>
        <end position="131"/>
    </location>
</feature>
<comment type="subcellular location">
    <subcellularLocation>
        <location evidence="1 7">Cell inner membrane</location>
        <topology evidence="1 7">Multi-pass membrane protein</topology>
    </subcellularLocation>
</comment>
<dbReference type="PANTHER" id="PTHR33362">
    <property type="entry name" value="SIALIC ACID TRAP TRANSPORTER PERMEASE PROTEIN SIAT-RELATED"/>
    <property type="match status" value="1"/>
</dbReference>
<comment type="similarity">
    <text evidence="7">Belongs to the TRAP transporter large permease family.</text>
</comment>
<feature type="transmembrane region" description="Helical" evidence="7">
    <location>
        <begin position="271"/>
        <end position="292"/>
    </location>
</feature>
<comment type="function">
    <text evidence="7">Part of the tripartite ATP-independent periplasmic (TRAP) transport system.</text>
</comment>
<comment type="caution">
    <text evidence="9">The sequence shown here is derived from an EMBL/GenBank/DDBJ whole genome shotgun (WGS) entry which is preliminary data.</text>
</comment>
<evidence type="ECO:0000259" key="8">
    <source>
        <dbReference type="Pfam" id="PF06808"/>
    </source>
</evidence>
<keyword evidence="7" id="KW-0813">Transport</keyword>